<dbReference type="InterPro" id="IPR048813">
    <property type="entry name" value="GP7-like"/>
</dbReference>
<name>A0A0F9MQ42_9ZZZZ</name>
<evidence type="ECO:0008006" key="2">
    <source>
        <dbReference type="Google" id="ProtNLM"/>
    </source>
</evidence>
<dbReference type="AlphaFoldDB" id="A0A0F9MQ42"/>
<protein>
    <recommendedName>
        <fullName evidence="2">Phage major capsid protein</fullName>
    </recommendedName>
</protein>
<sequence>MATFKQNSGLTFIEAVKRETKDGNLHKIAEVLVDNNAMLEDLPFREANDRVTHTSVLRVSQPAGRTRRINQPVLPSASSTEKNRDVIEMIEDWSDIDEELVSQSGDPGALRSSEDVAFVEGMSQTTASRMFYGNNAVDPDQMTGILTRLNEIDGEFVIDAGGDGSDLMSLVILQPAIGQIYGVYPRGSQAGIQVRDWGERIKENSDFERLVVWSTQFKNQFGIVAENPKCMAAIRNIESVGSSNIFNFEDVIDVKLSMKQGGKNAIIYANRKLFGQIKKIALNRTNVNLTMANVFGDGDMPTIDGTPVRLADALTITESEIT</sequence>
<comment type="caution">
    <text evidence="1">The sequence shown here is derived from an EMBL/GenBank/DDBJ whole genome shotgun (WGS) entry which is preliminary data.</text>
</comment>
<reference evidence="1" key="1">
    <citation type="journal article" date="2015" name="Nature">
        <title>Complex archaea that bridge the gap between prokaryotes and eukaryotes.</title>
        <authorList>
            <person name="Spang A."/>
            <person name="Saw J.H."/>
            <person name="Jorgensen S.L."/>
            <person name="Zaremba-Niedzwiedzka K."/>
            <person name="Martijn J."/>
            <person name="Lind A.E."/>
            <person name="van Eijk R."/>
            <person name="Schleper C."/>
            <person name="Guy L."/>
            <person name="Ettema T.J."/>
        </authorList>
    </citation>
    <scope>NUCLEOTIDE SEQUENCE</scope>
</reference>
<dbReference type="Pfam" id="PF20911">
    <property type="entry name" value="GP7"/>
    <property type="match status" value="1"/>
</dbReference>
<organism evidence="1">
    <name type="scientific">marine sediment metagenome</name>
    <dbReference type="NCBI Taxonomy" id="412755"/>
    <lineage>
        <taxon>unclassified sequences</taxon>
        <taxon>metagenomes</taxon>
        <taxon>ecological metagenomes</taxon>
    </lineage>
</organism>
<gene>
    <name evidence="1" type="ORF">LCGC14_1127000</name>
</gene>
<dbReference type="EMBL" id="LAZR01005253">
    <property type="protein sequence ID" value="KKN01512.1"/>
    <property type="molecule type" value="Genomic_DNA"/>
</dbReference>
<accession>A0A0F9MQ42</accession>
<dbReference type="NCBIfam" id="NF045672">
    <property type="entry name" value="MCP_gp7_epsi_15"/>
    <property type="match status" value="1"/>
</dbReference>
<evidence type="ECO:0000313" key="1">
    <source>
        <dbReference type="EMBL" id="KKN01512.1"/>
    </source>
</evidence>
<proteinExistence type="predicted"/>